<sequence length="286" mass="31633">MTKIVEVHGEKIEIWENVALVTDVKIWAETNVSGSGGGGYINQNGGRIYNTYITSTTSRNMQVWFKNQDGYEYYMVFSDDGLGFRAEQQVRFVYGRIGGGSYSLYKLSNLATRQTKSFLDLPTIFTDQLWPRCPDEEGKALAESEDKQQPGDPTIIASCGCLVAYIAHIVTTIEAKRDFQEPQSLMFLAMAMSVMAVLTFLMHRLEVRNKKGDIPMRLSLVSFLGVFGVNGALIAAAPVLGLFVPALTIVARLVVRVGKKKQLRQGIEARKRGKTFALVQAAFAGV</sequence>
<dbReference type="RefSeq" id="WP_379876481.1">
    <property type="nucleotide sequence ID" value="NZ_JBHUIP010000011.1"/>
</dbReference>
<gene>
    <name evidence="2" type="ORF">ACFSM5_11275</name>
</gene>
<name>A0ABW5DSK2_9PROT</name>
<evidence type="ECO:0000256" key="1">
    <source>
        <dbReference type="SAM" id="Phobius"/>
    </source>
</evidence>
<protein>
    <submittedName>
        <fullName evidence="2">Uncharacterized protein</fullName>
    </submittedName>
</protein>
<organism evidence="2 3">
    <name type="scientific">Lacibacterium aquatile</name>
    <dbReference type="NCBI Taxonomy" id="1168082"/>
    <lineage>
        <taxon>Bacteria</taxon>
        <taxon>Pseudomonadati</taxon>
        <taxon>Pseudomonadota</taxon>
        <taxon>Alphaproteobacteria</taxon>
        <taxon>Rhodospirillales</taxon>
        <taxon>Rhodospirillaceae</taxon>
    </lineage>
</organism>
<proteinExistence type="predicted"/>
<feature type="transmembrane region" description="Helical" evidence="1">
    <location>
        <begin position="185"/>
        <end position="203"/>
    </location>
</feature>
<keyword evidence="1" id="KW-1133">Transmembrane helix</keyword>
<keyword evidence="1" id="KW-0812">Transmembrane</keyword>
<dbReference type="Proteomes" id="UP001597295">
    <property type="component" value="Unassembled WGS sequence"/>
</dbReference>
<feature type="transmembrane region" description="Helical" evidence="1">
    <location>
        <begin position="223"/>
        <end position="255"/>
    </location>
</feature>
<dbReference type="EMBL" id="JBHUIP010000011">
    <property type="protein sequence ID" value="MFD2263471.1"/>
    <property type="molecule type" value="Genomic_DNA"/>
</dbReference>
<evidence type="ECO:0000313" key="3">
    <source>
        <dbReference type="Proteomes" id="UP001597295"/>
    </source>
</evidence>
<keyword evidence="3" id="KW-1185">Reference proteome</keyword>
<comment type="caution">
    <text evidence="2">The sequence shown here is derived from an EMBL/GenBank/DDBJ whole genome shotgun (WGS) entry which is preliminary data.</text>
</comment>
<keyword evidence="1" id="KW-0472">Membrane</keyword>
<accession>A0ABW5DSK2</accession>
<reference evidence="3" key="1">
    <citation type="journal article" date="2019" name="Int. J. Syst. Evol. Microbiol.">
        <title>The Global Catalogue of Microorganisms (GCM) 10K type strain sequencing project: providing services to taxonomists for standard genome sequencing and annotation.</title>
        <authorList>
            <consortium name="The Broad Institute Genomics Platform"/>
            <consortium name="The Broad Institute Genome Sequencing Center for Infectious Disease"/>
            <person name="Wu L."/>
            <person name="Ma J."/>
        </authorList>
    </citation>
    <scope>NUCLEOTIDE SEQUENCE [LARGE SCALE GENOMIC DNA]</scope>
    <source>
        <strain evidence="3">CGMCC 1.19062</strain>
    </source>
</reference>
<evidence type="ECO:0000313" key="2">
    <source>
        <dbReference type="EMBL" id="MFD2263471.1"/>
    </source>
</evidence>